<dbReference type="Pfam" id="PF01933">
    <property type="entry name" value="CofD"/>
    <property type="match status" value="1"/>
</dbReference>
<gene>
    <name evidence="2" type="ORF">DEM27_22450</name>
</gene>
<name>A0A2U2DLI8_9HYPH</name>
<keyword evidence="3" id="KW-1185">Reference proteome</keyword>
<reference evidence="2 3" key="1">
    <citation type="submission" date="2018-05" db="EMBL/GenBank/DDBJ databases">
        <title>The draft genome of strain NS-104.</title>
        <authorList>
            <person name="Hang P."/>
            <person name="Jiang J."/>
        </authorList>
    </citation>
    <scope>NUCLEOTIDE SEQUENCE [LARGE SCALE GENOMIC DNA]</scope>
    <source>
        <strain evidence="2 3">NS-104</strain>
    </source>
</reference>
<dbReference type="CDD" id="cd07187">
    <property type="entry name" value="YvcK_like"/>
    <property type="match status" value="1"/>
</dbReference>
<dbReference type="AlphaFoldDB" id="A0A2U2DLI8"/>
<dbReference type="PANTHER" id="PTHR30135:SF3">
    <property type="entry name" value="GLUCONEOGENESIS FACTOR-RELATED"/>
    <property type="match status" value="1"/>
</dbReference>
<proteinExistence type="predicted"/>
<evidence type="ECO:0000313" key="2">
    <source>
        <dbReference type="EMBL" id="PWE54159.1"/>
    </source>
</evidence>
<organism evidence="2 3">
    <name type="scientific">Metarhizobium album</name>
    <dbReference type="NCBI Taxonomy" id="2182425"/>
    <lineage>
        <taxon>Bacteria</taxon>
        <taxon>Pseudomonadati</taxon>
        <taxon>Pseudomonadota</taxon>
        <taxon>Alphaproteobacteria</taxon>
        <taxon>Hyphomicrobiales</taxon>
        <taxon>Rhizobiaceae</taxon>
        <taxon>Metarhizobium</taxon>
    </lineage>
</organism>
<protein>
    <recommendedName>
        <fullName evidence="4">YvcK family protein</fullName>
    </recommendedName>
</protein>
<dbReference type="PANTHER" id="PTHR30135">
    <property type="entry name" value="UNCHARACTERIZED PROTEIN YVCK-RELATED"/>
    <property type="match status" value="1"/>
</dbReference>
<accession>A0A2U2DLI8</accession>
<sequence>MPKIALFSGGSACRSINMALARKGLDITRIVPAWDSGGSSKTIRQSFDILSVGDIRQALMTMAHGEGRAGDVVKVCNTRLSDGADPRDAFCEFEFYAEGRHPLLERMSPGLRAAILNYLNLFRSRAGENFDYRNGSIGNFILTGAYLAHNKDINTAIFVFRKICGIAGNVWPASLQNDIELRAVLNNGKQLPQQHLITTMGEADSAAGIERIALIAGKASAGIAANGAVVEAVQKADLIVFGPGSFYTSILPHLLIDGVAEAVAGNIRAGKVFVGNILQCRETRGCDLADLLGSFAATWRKRTGGTAVPLTHVVANRQFLPFEKRLGSTPYVPNGAIREMCADLGAELLLGEYEDAWQRGQHDGEAVADILTGLLPA</sequence>
<evidence type="ECO:0008006" key="4">
    <source>
        <dbReference type="Google" id="ProtNLM"/>
    </source>
</evidence>
<evidence type="ECO:0000313" key="3">
    <source>
        <dbReference type="Proteomes" id="UP000245252"/>
    </source>
</evidence>
<evidence type="ECO:0000256" key="1">
    <source>
        <dbReference type="ARBA" id="ARBA00022490"/>
    </source>
</evidence>
<dbReference type="Gene3D" id="3.40.50.10680">
    <property type="entry name" value="CofD-like domains"/>
    <property type="match status" value="1"/>
</dbReference>
<dbReference type="Proteomes" id="UP000245252">
    <property type="component" value="Unassembled WGS sequence"/>
</dbReference>
<dbReference type="InterPro" id="IPR038136">
    <property type="entry name" value="CofD-like_dom_sf"/>
</dbReference>
<dbReference type="GO" id="GO:0043743">
    <property type="term" value="F:LPPG:FO 2-phospho-L-lactate transferase activity"/>
    <property type="evidence" value="ECO:0007669"/>
    <property type="project" value="InterPro"/>
</dbReference>
<dbReference type="InterPro" id="IPR002882">
    <property type="entry name" value="CofD"/>
</dbReference>
<comment type="caution">
    <text evidence="2">The sequence shown here is derived from an EMBL/GenBank/DDBJ whole genome shotgun (WGS) entry which is preliminary data.</text>
</comment>
<dbReference type="SUPFAM" id="SSF142338">
    <property type="entry name" value="CofD-like"/>
    <property type="match status" value="1"/>
</dbReference>
<dbReference type="InterPro" id="IPR010119">
    <property type="entry name" value="Gluconeogen_factor"/>
</dbReference>
<dbReference type="EMBL" id="QFBC01000012">
    <property type="protein sequence ID" value="PWE54159.1"/>
    <property type="molecule type" value="Genomic_DNA"/>
</dbReference>
<dbReference type="OrthoDB" id="5413830at2"/>
<keyword evidence="1" id="KW-0963">Cytoplasm</keyword>